<dbReference type="InterPro" id="IPR024704">
    <property type="entry name" value="SMC"/>
</dbReference>
<dbReference type="InterPro" id="IPR027120">
    <property type="entry name" value="Smc2_ABC"/>
</dbReference>
<dbReference type="GO" id="GO:0005694">
    <property type="term" value="C:chromosome"/>
    <property type="evidence" value="ECO:0007669"/>
    <property type="project" value="InterPro"/>
</dbReference>
<evidence type="ECO:0000256" key="5">
    <source>
        <dbReference type="ARBA" id="ARBA00022776"/>
    </source>
</evidence>
<reference evidence="16" key="1">
    <citation type="journal article" date="2012" name="Science">
        <title>The Paleozoic origin of enzymatic lignin decomposition reconstructed from 31 fungal genomes.</title>
        <authorList>
            <person name="Floudas D."/>
            <person name="Binder M."/>
            <person name="Riley R."/>
            <person name="Barry K."/>
            <person name="Blanchette R.A."/>
            <person name="Henrissat B."/>
            <person name="Martinez A.T."/>
            <person name="Otillar R."/>
            <person name="Spatafora J.W."/>
            <person name="Yadav J.S."/>
            <person name="Aerts A."/>
            <person name="Benoit I."/>
            <person name="Boyd A."/>
            <person name="Carlson A."/>
            <person name="Copeland A."/>
            <person name="Coutinho P.M."/>
            <person name="de Vries R.P."/>
            <person name="Ferreira P."/>
            <person name="Findley K."/>
            <person name="Foster B."/>
            <person name="Gaskell J."/>
            <person name="Glotzer D."/>
            <person name="Gorecki P."/>
            <person name="Heitman J."/>
            <person name="Hesse C."/>
            <person name="Hori C."/>
            <person name="Igarashi K."/>
            <person name="Jurgens J.A."/>
            <person name="Kallen N."/>
            <person name="Kersten P."/>
            <person name="Kohler A."/>
            <person name="Kuees U."/>
            <person name="Kumar T.K.A."/>
            <person name="Kuo A."/>
            <person name="LaButti K."/>
            <person name="Larrondo L.F."/>
            <person name="Lindquist E."/>
            <person name="Ling A."/>
            <person name="Lombard V."/>
            <person name="Lucas S."/>
            <person name="Lundell T."/>
            <person name="Martin R."/>
            <person name="McLaughlin D.J."/>
            <person name="Morgenstern I."/>
            <person name="Morin E."/>
            <person name="Murat C."/>
            <person name="Nagy L.G."/>
            <person name="Nolan M."/>
            <person name="Ohm R.A."/>
            <person name="Patyshakuliyeva A."/>
            <person name="Rokas A."/>
            <person name="Ruiz-Duenas F.J."/>
            <person name="Sabat G."/>
            <person name="Salamov A."/>
            <person name="Samejima M."/>
            <person name="Schmutz J."/>
            <person name="Slot J.C."/>
            <person name="St John F."/>
            <person name="Stenlid J."/>
            <person name="Sun H."/>
            <person name="Sun S."/>
            <person name="Syed K."/>
            <person name="Tsang A."/>
            <person name="Wiebenga A."/>
            <person name="Young D."/>
            <person name="Pisabarro A."/>
            <person name="Eastwood D.C."/>
            <person name="Martin F."/>
            <person name="Cullen D."/>
            <person name="Grigoriev I.V."/>
            <person name="Hibbett D.S."/>
        </authorList>
    </citation>
    <scope>NUCLEOTIDE SEQUENCE [LARGE SCALE GENOMIC DNA]</scope>
    <source>
        <strain evidence="16">RWD-64-598 SS2</strain>
    </source>
</reference>
<dbReference type="SMART" id="SM00968">
    <property type="entry name" value="SMC_hinge"/>
    <property type="match status" value="1"/>
</dbReference>
<dbReference type="CDD" id="cd03273">
    <property type="entry name" value="ABC_SMC2_euk"/>
    <property type="match status" value="1"/>
</dbReference>
<dbReference type="OMA" id="THNKIAM"/>
<sequence length="1205" mass="135762">MRIEELVLEGFKSYPVRTQITGWDASFNAITGLNGSGKSNILDAICFVLGITNMSQMRAQNQQDLIYKRGQAGVTKASVTIVFDNSDRDKSPVGYEMCSQITVTRQIALPNATKYLVNGHKAQQNAVHSLFQSVQLNINNPNFLIMQGRITKVLNMRPQEILGMVEEAAGTRMFEDRKDKAKKTMAKKDNRVQEINSLLAEEITPKLDRLREEKRTFLQWQKNTAELERLGRVLRAHDWFDAQERIEDADELVAGKNGEIEENKKRKKRLLKECQAAESQHEEVNARREKERKKGGKFKKIEEDVAEMEKELEKIRTQVDIRTGNIADEEKKVVEKRTELEELGEALKQKTSEVEERERAYQKVKEQQEAEQTKLNNSEELLQTLLTGISSSSNNTGGGYMGQLADARTRGAAAAGEVEQIRTKMAMREKELSALEGRWRDVEREAGQSKMQLESKRGELEKARRTIAACGWSNELEMKMETEMRAAKEQMHQLGRERDMRAQSLPSLNFEYSTPHPNFDRRKVKGLIAKLISIPQQHHGKATALEVAAGARLYNVVVEDERVGKDLLQNGRLKKRVTIIPLNKINAFTLSAQKLAEAKRLAPGKANLALSLVGYPEDVSKAMAYVFGDTIVCDDPESAKAVTFGARVKSVTLEGDVYDPSGTLSGGSAPTGNGVLVKVQDLIEAERKLQGAQEALAGLEREAERNKARRDQWRTLARDLEMKEHEVALLEQQVGGSNSTRINTEVEGLRKTIADLQTAVEDAQEKQKEAARECKKLEKDMAEFKNNKEGKIDELKKTIGNQKAELQKHAVKVKTHQKDAQTARLEYEQMEGDITTTQKTIASLEAAIAKEQKDLEKLKETHGKVMTKHAEAEERLQAERATLVQFDNELKALEETIKDKKVAAAQTELDLKKLEVELVGLEKEKTAAETKVAHLEKSYPWISDEKHLFGKEGSQYDFARIAIDDLKVQADNIEGQQQKLKKKVNPKVMNVIETIEKKETELKKMLGTVMKDKEKIEGTIEELDRYKRDALTKTWEKVSDDFGDIFAELLPGNYAKLRPPENQDLMQGLEVKVRLGSVWKQSLTELSGGQRSLIALSLIMALLQFKPAPMYILDEIDAALDLSHTQHIGQLFRTRFKGSQFIVVSLKEGLFTNANVLFKARFRDGTSIVERTAQRSTSALYANGRGDQDGEDEGRGGGRRRRVGA</sequence>
<dbReference type="Gene3D" id="3.30.70.1620">
    <property type="match status" value="1"/>
</dbReference>
<keyword evidence="7 12" id="KW-0175">Coiled coil</keyword>
<evidence type="ECO:0000256" key="7">
    <source>
        <dbReference type="ARBA" id="ARBA00023054"/>
    </source>
</evidence>
<dbReference type="InterPro" id="IPR003395">
    <property type="entry name" value="RecF/RecN/SMC_N"/>
</dbReference>
<evidence type="ECO:0000256" key="8">
    <source>
        <dbReference type="ARBA" id="ARBA00023067"/>
    </source>
</evidence>
<dbReference type="SUPFAM" id="SSF52540">
    <property type="entry name" value="P-loop containing nucleoside triphosphate hydrolases"/>
    <property type="match status" value="1"/>
</dbReference>
<evidence type="ECO:0000313" key="16">
    <source>
        <dbReference type="Proteomes" id="UP000053558"/>
    </source>
</evidence>
<feature type="coiled-coil region" evidence="12">
    <location>
        <begin position="682"/>
        <end position="716"/>
    </location>
</feature>
<evidence type="ECO:0000256" key="9">
    <source>
        <dbReference type="ARBA" id="ARBA00023242"/>
    </source>
</evidence>
<dbReference type="InterPro" id="IPR036277">
    <property type="entry name" value="SMC_hinge_sf"/>
</dbReference>
<evidence type="ECO:0000259" key="14">
    <source>
        <dbReference type="SMART" id="SM00968"/>
    </source>
</evidence>
<keyword evidence="10" id="KW-0131">Cell cycle</keyword>
<dbReference type="Gene3D" id="1.20.1060.20">
    <property type="match status" value="1"/>
</dbReference>
<evidence type="ECO:0000256" key="13">
    <source>
        <dbReference type="SAM" id="MobiDB-lite"/>
    </source>
</evidence>
<protein>
    <recommendedName>
        <fullName evidence="11">Structural maintenance of chromosomes protein</fullName>
    </recommendedName>
</protein>
<dbReference type="PANTHER" id="PTHR43977">
    <property type="entry name" value="STRUCTURAL MAINTENANCE OF CHROMOSOMES PROTEIN 3"/>
    <property type="match status" value="1"/>
</dbReference>
<accession>A0A5M3ME46</accession>
<keyword evidence="5" id="KW-0498">Mitosis</keyword>
<dbReference type="Proteomes" id="UP000053558">
    <property type="component" value="Unassembled WGS sequence"/>
</dbReference>
<keyword evidence="9 11" id="KW-0539">Nucleus</keyword>
<dbReference type="EMBL" id="JH711583">
    <property type="protein sequence ID" value="EIW77492.1"/>
    <property type="molecule type" value="Genomic_DNA"/>
</dbReference>
<keyword evidence="6" id="KW-0067">ATP-binding</keyword>
<evidence type="ECO:0000256" key="3">
    <source>
        <dbReference type="ARBA" id="ARBA00022618"/>
    </source>
</evidence>
<dbReference type="InterPro" id="IPR010935">
    <property type="entry name" value="SMC_hinge"/>
</dbReference>
<dbReference type="Pfam" id="PF06470">
    <property type="entry name" value="SMC_hinge"/>
    <property type="match status" value="1"/>
</dbReference>
<dbReference type="GO" id="GO:0051301">
    <property type="term" value="P:cell division"/>
    <property type="evidence" value="ECO:0007669"/>
    <property type="project" value="UniProtKB-KW"/>
</dbReference>
<name>A0A5M3ME46_CONPW</name>
<evidence type="ECO:0000256" key="11">
    <source>
        <dbReference type="PIRNR" id="PIRNR005719"/>
    </source>
</evidence>
<feature type="domain" description="SMC hinge" evidence="14">
    <location>
        <begin position="522"/>
        <end position="643"/>
    </location>
</feature>
<dbReference type="AlphaFoldDB" id="A0A5M3ME46"/>
<keyword evidence="8" id="KW-0226">DNA condensation</keyword>
<comment type="caution">
    <text evidence="15">The sequence shown here is derived from an EMBL/GenBank/DDBJ whole genome shotgun (WGS) entry which is preliminary data.</text>
</comment>
<dbReference type="GO" id="GO:0016887">
    <property type="term" value="F:ATP hydrolysis activity"/>
    <property type="evidence" value="ECO:0007669"/>
    <property type="project" value="InterPro"/>
</dbReference>
<evidence type="ECO:0000256" key="12">
    <source>
        <dbReference type="SAM" id="Coils"/>
    </source>
</evidence>
<dbReference type="InterPro" id="IPR027417">
    <property type="entry name" value="P-loop_NTPase"/>
</dbReference>
<gene>
    <name evidence="15" type="ORF">CONPUDRAFT_128497</name>
</gene>
<dbReference type="FunFam" id="3.40.50.300:FF:000385">
    <property type="entry name" value="Structural maintenance of chromosomes 2"/>
    <property type="match status" value="1"/>
</dbReference>
<dbReference type="OrthoDB" id="10255539at2759"/>
<keyword evidence="4" id="KW-0547">Nucleotide-binding</keyword>
<dbReference type="RefSeq" id="XP_007771938.1">
    <property type="nucleotide sequence ID" value="XM_007773748.1"/>
</dbReference>
<comment type="subcellular location">
    <subcellularLocation>
        <location evidence="1 11">Nucleus</location>
    </subcellularLocation>
</comment>
<feature type="region of interest" description="Disordered" evidence="13">
    <location>
        <begin position="1179"/>
        <end position="1205"/>
    </location>
</feature>
<dbReference type="SUPFAM" id="SSF75553">
    <property type="entry name" value="Smc hinge domain"/>
    <property type="match status" value="1"/>
</dbReference>
<evidence type="ECO:0000256" key="1">
    <source>
        <dbReference type="ARBA" id="ARBA00004123"/>
    </source>
</evidence>
<evidence type="ECO:0000256" key="2">
    <source>
        <dbReference type="ARBA" id="ARBA00005231"/>
    </source>
</evidence>
<feature type="coiled-coil region" evidence="12">
    <location>
        <begin position="257"/>
        <end position="381"/>
    </location>
</feature>
<dbReference type="Gene3D" id="3.40.50.300">
    <property type="entry name" value="P-loop containing nucleotide triphosphate hydrolases"/>
    <property type="match status" value="2"/>
</dbReference>
<evidence type="ECO:0000256" key="4">
    <source>
        <dbReference type="ARBA" id="ARBA00022741"/>
    </source>
</evidence>
<dbReference type="GO" id="GO:0007076">
    <property type="term" value="P:mitotic chromosome condensation"/>
    <property type="evidence" value="ECO:0007669"/>
    <property type="project" value="UniProtKB-ARBA"/>
</dbReference>
<dbReference type="GO" id="GO:0005634">
    <property type="term" value="C:nucleus"/>
    <property type="evidence" value="ECO:0007669"/>
    <property type="project" value="UniProtKB-SubCell"/>
</dbReference>
<dbReference type="Pfam" id="PF02463">
    <property type="entry name" value="SMC_N"/>
    <property type="match status" value="1"/>
</dbReference>
<comment type="similarity">
    <text evidence="2">Belongs to the SMC family. SMC2 subfamily.</text>
</comment>
<evidence type="ECO:0000256" key="6">
    <source>
        <dbReference type="ARBA" id="ARBA00022840"/>
    </source>
</evidence>
<dbReference type="FunFam" id="3.40.50.300:FF:000278">
    <property type="entry name" value="Structural maintenance of chromosomes 2"/>
    <property type="match status" value="1"/>
</dbReference>
<organism evidence="15 16">
    <name type="scientific">Coniophora puteana (strain RWD-64-598)</name>
    <name type="common">Brown rot fungus</name>
    <dbReference type="NCBI Taxonomy" id="741705"/>
    <lineage>
        <taxon>Eukaryota</taxon>
        <taxon>Fungi</taxon>
        <taxon>Dikarya</taxon>
        <taxon>Basidiomycota</taxon>
        <taxon>Agaricomycotina</taxon>
        <taxon>Agaricomycetes</taxon>
        <taxon>Agaricomycetidae</taxon>
        <taxon>Boletales</taxon>
        <taxon>Coniophorineae</taxon>
        <taxon>Coniophoraceae</taxon>
        <taxon>Coniophora</taxon>
    </lineage>
</organism>
<dbReference type="KEGG" id="cput:CONPUDRAFT_128497"/>
<dbReference type="GO" id="GO:0005524">
    <property type="term" value="F:ATP binding"/>
    <property type="evidence" value="ECO:0007669"/>
    <property type="project" value="UniProtKB-KW"/>
</dbReference>
<dbReference type="GeneID" id="19200122"/>
<keyword evidence="3" id="KW-0132">Cell division</keyword>
<dbReference type="PIRSF" id="PIRSF005719">
    <property type="entry name" value="SMC"/>
    <property type="match status" value="1"/>
</dbReference>
<feature type="coiled-coil region" evidence="12">
    <location>
        <begin position="746"/>
        <end position="938"/>
    </location>
</feature>
<evidence type="ECO:0000256" key="10">
    <source>
        <dbReference type="ARBA" id="ARBA00023306"/>
    </source>
</evidence>
<keyword evidence="16" id="KW-1185">Reference proteome</keyword>
<proteinExistence type="inferred from homology"/>
<dbReference type="SUPFAM" id="SSF57997">
    <property type="entry name" value="Tropomyosin"/>
    <property type="match status" value="1"/>
</dbReference>
<evidence type="ECO:0000313" key="15">
    <source>
        <dbReference type="EMBL" id="EIW77492.1"/>
    </source>
</evidence>